<keyword evidence="5" id="KW-1185">Reference proteome</keyword>
<dbReference type="Pfam" id="PF05368">
    <property type="entry name" value="NmrA"/>
    <property type="match status" value="1"/>
</dbReference>
<evidence type="ECO:0000259" key="3">
    <source>
        <dbReference type="Pfam" id="PF05368"/>
    </source>
</evidence>
<dbReference type="InterPro" id="IPR008030">
    <property type="entry name" value="NmrA-like"/>
</dbReference>
<dbReference type="InterPro" id="IPR036291">
    <property type="entry name" value="NAD(P)-bd_dom_sf"/>
</dbReference>
<accession>A0AAD2HIB1</accession>
<dbReference type="Gene3D" id="3.40.50.720">
    <property type="entry name" value="NAD(P)-binding Rossmann-like Domain"/>
    <property type="match status" value="1"/>
</dbReference>
<protein>
    <recommendedName>
        <fullName evidence="3">NmrA-like domain-containing protein</fullName>
    </recommendedName>
</protein>
<feature type="domain" description="NmrA-like" evidence="3">
    <location>
        <begin position="5"/>
        <end position="158"/>
    </location>
</feature>
<proteinExistence type="predicted"/>
<evidence type="ECO:0000313" key="5">
    <source>
        <dbReference type="Proteomes" id="UP001295794"/>
    </source>
</evidence>
<dbReference type="SUPFAM" id="SSF51735">
    <property type="entry name" value="NAD(P)-binding Rossmann-fold domains"/>
    <property type="match status" value="1"/>
</dbReference>
<reference evidence="4" key="1">
    <citation type="submission" date="2023-11" db="EMBL/GenBank/DDBJ databases">
        <authorList>
            <person name="De Vega J J."/>
            <person name="De Vega J J."/>
        </authorList>
    </citation>
    <scope>NUCLEOTIDE SEQUENCE</scope>
</reference>
<dbReference type="GO" id="GO:0016491">
    <property type="term" value="F:oxidoreductase activity"/>
    <property type="evidence" value="ECO:0007669"/>
    <property type="project" value="UniProtKB-KW"/>
</dbReference>
<organism evidence="4 5">
    <name type="scientific">Mycena citricolor</name>
    <dbReference type="NCBI Taxonomy" id="2018698"/>
    <lineage>
        <taxon>Eukaryota</taxon>
        <taxon>Fungi</taxon>
        <taxon>Dikarya</taxon>
        <taxon>Basidiomycota</taxon>
        <taxon>Agaricomycotina</taxon>
        <taxon>Agaricomycetes</taxon>
        <taxon>Agaricomycetidae</taxon>
        <taxon>Agaricales</taxon>
        <taxon>Marasmiineae</taxon>
        <taxon>Mycenaceae</taxon>
        <taxon>Mycena</taxon>
    </lineage>
</organism>
<dbReference type="PANTHER" id="PTHR47706:SF11">
    <property type="entry name" value="ISOFLAVONE REDUCTASE FAMILY PROTEIN (AFU_ORTHOLOGUE AFUA_1G12510)"/>
    <property type="match status" value="1"/>
</dbReference>
<gene>
    <name evidence="4" type="ORF">MYCIT1_LOCUS24448</name>
</gene>
<dbReference type="PANTHER" id="PTHR47706">
    <property type="entry name" value="NMRA-LIKE FAMILY PROTEIN"/>
    <property type="match status" value="1"/>
</dbReference>
<keyword evidence="1" id="KW-0521">NADP</keyword>
<evidence type="ECO:0000256" key="1">
    <source>
        <dbReference type="ARBA" id="ARBA00022857"/>
    </source>
</evidence>
<name>A0AAD2HIB1_9AGAR</name>
<dbReference type="EMBL" id="CAVNYO010000405">
    <property type="protein sequence ID" value="CAK5276307.1"/>
    <property type="molecule type" value="Genomic_DNA"/>
</dbReference>
<keyword evidence="2" id="KW-0560">Oxidoreductase</keyword>
<dbReference type="InterPro" id="IPR051609">
    <property type="entry name" value="NmrA/Isoflavone_reductase-like"/>
</dbReference>
<dbReference type="Proteomes" id="UP001295794">
    <property type="component" value="Unassembled WGS sequence"/>
</dbReference>
<evidence type="ECO:0000313" key="4">
    <source>
        <dbReference type="EMBL" id="CAK5276307.1"/>
    </source>
</evidence>
<sequence>MSPQKRSILIIGGSGALGKPLTETFLRRKDRFGRIAILSEPEKAHKLDIARALGAEFVFGSFLDAEIYHGFDIVFSLVGDPIMRLQPAMSEAAVKGGVRHFYPSEYGTDISQEGIWSFRYLRDKVVTRDHLRATAKRVPGFKYTLVLVGLFTEYACSPFSGFDLDNHTVEVYGNADAGVVRYIVGSVFLLFPEGEYWREIRARGDHLPFTEAAKKQEKARIRGDESGELMGAAKTAAATGKAFVPGPLDNDKFEFTPETAQETLSRLFSL</sequence>
<evidence type="ECO:0000256" key="2">
    <source>
        <dbReference type="ARBA" id="ARBA00023002"/>
    </source>
</evidence>
<comment type="caution">
    <text evidence="4">The sequence shown here is derived from an EMBL/GenBank/DDBJ whole genome shotgun (WGS) entry which is preliminary data.</text>
</comment>
<dbReference type="AlphaFoldDB" id="A0AAD2HIB1"/>